<reference evidence="1 2" key="1">
    <citation type="submission" date="2019-12" db="EMBL/GenBank/DDBJ databases">
        <title>Draft genome sequence of Pseudomonas otitidis recovered from a chicken carcass.</title>
        <authorList>
            <person name="Vieira T.R."/>
            <person name="Oliviera E.F.C."/>
            <person name="Silva N.M.V."/>
            <person name="Sambrano G.E."/>
            <person name="Cibulski S.P."/>
            <person name="Cardoso M.R.I."/>
        </authorList>
    </citation>
    <scope>NUCLEOTIDE SEQUENCE [LARGE SCALE GENOMIC DNA]</scope>
    <source>
        <strain evidence="1 2">25_K</strain>
    </source>
</reference>
<dbReference type="RefSeq" id="WP_074972148.1">
    <property type="nucleotide sequence ID" value="NZ_BQIA01000002.1"/>
</dbReference>
<proteinExistence type="predicted"/>
<dbReference type="STRING" id="319939.SAMN05216263_11699"/>
<comment type="caution">
    <text evidence="1">The sequence shown here is derived from an EMBL/GenBank/DDBJ whole genome shotgun (WGS) entry which is preliminary data.</text>
</comment>
<dbReference type="AlphaFoldDB" id="A0A1I0UMC6"/>
<protein>
    <submittedName>
        <fullName evidence="1">Uncharacterized protein</fullName>
    </submittedName>
</protein>
<sequence>MNASNRCTYRDHVITAHLIEHPGIPTPWAGGVHITAPDGHRTRRIPLPADAAFLAEEDNARRASIAHGRWLVDRSLDQGMRLG</sequence>
<dbReference type="Proteomes" id="UP000461288">
    <property type="component" value="Unassembled WGS sequence"/>
</dbReference>
<gene>
    <name evidence="1" type="ORF">GO594_26220</name>
</gene>
<dbReference type="EMBL" id="WTFN01000099">
    <property type="protein sequence ID" value="MWK59499.1"/>
    <property type="molecule type" value="Genomic_DNA"/>
</dbReference>
<organism evidence="1 2">
    <name type="scientific">Metapseudomonas otitidis</name>
    <dbReference type="NCBI Taxonomy" id="319939"/>
    <lineage>
        <taxon>Bacteria</taxon>
        <taxon>Pseudomonadati</taxon>
        <taxon>Pseudomonadota</taxon>
        <taxon>Gammaproteobacteria</taxon>
        <taxon>Pseudomonadales</taxon>
        <taxon>Pseudomonadaceae</taxon>
        <taxon>Metapseudomonas</taxon>
    </lineage>
</organism>
<evidence type="ECO:0000313" key="2">
    <source>
        <dbReference type="Proteomes" id="UP000461288"/>
    </source>
</evidence>
<accession>A0A1I0UMC6</accession>
<name>A0A1I0UMC6_9GAMM</name>
<evidence type="ECO:0000313" key="1">
    <source>
        <dbReference type="EMBL" id="MWK59499.1"/>
    </source>
</evidence>